<dbReference type="EMBL" id="JACCCC010000001">
    <property type="protein sequence ID" value="NYE49917.1"/>
    <property type="molecule type" value="Genomic_DNA"/>
</dbReference>
<keyword evidence="2" id="KW-0472">Membrane</keyword>
<feature type="transmembrane region" description="Helical" evidence="2">
    <location>
        <begin position="30"/>
        <end position="48"/>
    </location>
</feature>
<keyword evidence="2" id="KW-1133">Transmembrane helix</keyword>
<dbReference type="RefSeq" id="WP_179645492.1">
    <property type="nucleotide sequence ID" value="NZ_BAAAYY010000048.1"/>
</dbReference>
<keyword evidence="2" id="KW-0812">Transmembrane</keyword>
<feature type="region of interest" description="Disordered" evidence="1">
    <location>
        <begin position="71"/>
        <end position="125"/>
    </location>
</feature>
<gene>
    <name evidence="3" type="ORF">HDA32_005037</name>
</gene>
<evidence type="ECO:0000256" key="1">
    <source>
        <dbReference type="SAM" id="MobiDB-lite"/>
    </source>
</evidence>
<evidence type="ECO:0000256" key="2">
    <source>
        <dbReference type="SAM" id="Phobius"/>
    </source>
</evidence>
<evidence type="ECO:0008006" key="5">
    <source>
        <dbReference type="Google" id="ProtNLM"/>
    </source>
</evidence>
<dbReference type="Proteomes" id="UP000589036">
    <property type="component" value="Unassembled WGS sequence"/>
</dbReference>
<feature type="transmembrane region" description="Helical" evidence="2">
    <location>
        <begin position="5"/>
        <end position="24"/>
    </location>
</feature>
<evidence type="ECO:0000313" key="3">
    <source>
        <dbReference type="EMBL" id="NYE49917.1"/>
    </source>
</evidence>
<organism evidence="3 4">
    <name type="scientific">Spinactinospora alkalitolerans</name>
    <dbReference type="NCBI Taxonomy" id="687207"/>
    <lineage>
        <taxon>Bacteria</taxon>
        <taxon>Bacillati</taxon>
        <taxon>Actinomycetota</taxon>
        <taxon>Actinomycetes</taxon>
        <taxon>Streptosporangiales</taxon>
        <taxon>Nocardiopsidaceae</taxon>
        <taxon>Spinactinospora</taxon>
    </lineage>
</organism>
<feature type="compositionally biased region" description="Basic and acidic residues" evidence="1">
    <location>
        <begin position="90"/>
        <end position="125"/>
    </location>
</feature>
<protein>
    <recommendedName>
        <fullName evidence="5">DUF4229 domain-containing protein</fullName>
    </recommendedName>
</protein>
<dbReference type="AlphaFoldDB" id="A0A852U2U6"/>
<sequence>MRSVIAYTGARLLLFAVTFGVLYLLGARGFLALALAFLVSGLVSYVLLSKQRDAMSATVAEGIAGMRGMGERLEQGAAKEDEAQQGADAGRAEQNGRGETPEQDGRGEAPERTDGSAPAREDTRP</sequence>
<dbReference type="InterPro" id="IPR025323">
    <property type="entry name" value="DUF4229"/>
</dbReference>
<dbReference type="Pfam" id="PF14012">
    <property type="entry name" value="DUF4229"/>
    <property type="match status" value="1"/>
</dbReference>
<evidence type="ECO:0000313" key="4">
    <source>
        <dbReference type="Proteomes" id="UP000589036"/>
    </source>
</evidence>
<feature type="compositionally biased region" description="Basic and acidic residues" evidence="1">
    <location>
        <begin position="71"/>
        <end position="82"/>
    </location>
</feature>
<comment type="caution">
    <text evidence="3">The sequence shown here is derived from an EMBL/GenBank/DDBJ whole genome shotgun (WGS) entry which is preliminary data.</text>
</comment>
<accession>A0A852U2U6</accession>
<reference evidence="3 4" key="1">
    <citation type="submission" date="2020-07" db="EMBL/GenBank/DDBJ databases">
        <title>Sequencing the genomes of 1000 actinobacteria strains.</title>
        <authorList>
            <person name="Klenk H.-P."/>
        </authorList>
    </citation>
    <scope>NUCLEOTIDE SEQUENCE [LARGE SCALE GENOMIC DNA]</scope>
    <source>
        <strain evidence="3 4">CXB654</strain>
    </source>
</reference>
<name>A0A852U2U6_9ACTN</name>
<proteinExistence type="predicted"/>
<keyword evidence="4" id="KW-1185">Reference proteome</keyword>